<dbReference type="InterPro" id="IPR033479">
    <property type="entry name" value="dCache_1"/>
</dbReference>
<dbReference type="InterPro" id="IPR000160">
    <property type="entry name" value="GGDEF_dom"/>
</dbReference>
<dbReference type="FunFam" id="3.30.70.270:FF:000001">
    <property type="entry name" value="Diguanylate cyclase domain protein"/>
    <property type="match status" value="1"/>
</dbReference>
<evidence type="ECO:0000256" key="5">
    <source>
        <dbReference type="ARBA" id="ARBA00022989"/>
    </source>
</evidence>
<keyword evidence="3" id="KW-1003">Cell membrane</keyword>
<evidence type="ECO:0000256" key="4">
    <source>
        <dbReference type="ARBA" id="ARBA00022692"/>
    </source>
</evidence>
<reference evidence="10 11" key="1">
    <citation type="submission" date="2019-09" db="EMBL/GenBank/DDBJ databases">
        <title>Sulfurimonas gotlandica sp. nov., a chemoautotrophic and psychrotolerant epsilonproteobacterium isolated from a pelagic redoxcline, and an emended description of the genus Sulfurimonas.</title>
        <authorList>
            <person name="Wang S."/>
            <person name="Jiang L."/>
            <person name="Shao S."/>
        </authorList>
    </citation>
    <scope>NUCLEOTIDE SEQUENCE [LARGE SCALE GENOMIC DNA]</scope>
    <source>
        <strain evidence="10 11">GYSZ_1</strain>
    </source>
</reference>
<accession>A0A5P8P191</accession>
<feature type="transmembrane region" description="Helical" evidence="8">
    <location>
        <begin position="284"/>
        <end position="306"/>
    </location>
</feature>
<feature type="transmembrane region" description="Helical" evidence="8">
    <location>
        <begin position="7"/>
        <end position="27"/>
    </location>
</feature>
<dbReference type="Pfam" id="PF00990">
    <property type="entry name" value="GGDEF"/>
    <property type="match status" value="1"/>
</dbReference>
<dbReference type="CDD" id="cd01949">
    <property type="entry name" value="GGDEF"/>
    <property type="match status" value="1"/>
</dbReference>
<evidence type="ECO:0000256" key="1">
    <source>
        <dbReference type="ARBA" id="ARBA00004651"/>
    </source>
</evidence>
<dbReference type="InterPro" id="IPR043128">
    <property type="entry name" value="Rev_trsase/Diguanyl_cyclase"/>
</dbReference>
<keyword evidence="4 8" id="KW-0812">Transmembrane</keyword>
<dbReference type="InterPro" id="IPR029787">
    <property type="entry name" value="Nucleotide_cyclase"/>
</dbReference>
<dbReference type="EC" id="2.7.7.65" evidence="2"/>
<dbReference type="PROSITE" id="PS50887">
    <property type="entry name" value="GGDEF"/>
    <property type="match status" value="1"/>
</dbReference>
<dbReference type="PANTHER" id="PTHR45138:SF9">
    <property type="entry name" value="DIGUANYLATE CYCLASE DGCM-RELATED"/>
    <property type="match status" value="1"/>
</dbReference>
<dbReference type="EMBL" id="CP043617">
    <property type="protein sequence ID" value="QFR49444.1"/>
    <property type="molecule type" value="Genomic_DNA"/>
</dbReference>
<dbReference type="OrthoDB" id="9812260at2"/>
<evidence type="ECO:0000259" key="9">
    <source>
        <dbReference type="PROSITE" id="PS50887"/>
    </source>
</evidence>
<keyword evidence="11" id="KW-1185">Reference proteome</keyword>
<dbReference type="GO" id="GO:0005886">
    <property type="term" value="C:plasma membrane"/>
    <property type="evidence" value="ECO:0007669"/>
    <property type="project" value="UniProtKB-SubCell"/>
</dbReference>
<dbReference type="AlphaFoldDB" id="A0A5P8P191"/>
<dbReference type="PANTHER" id="PTHR45138">
    <property type="entry name" value="REGULATORY COMPONENTS OF SENSORY TRANSDUCTION SYSTEM"/>
    <property type="match status" value="1"/>
</dbReference>
<evidence type="ECO:0000256" key="2">
    <source>
        <dbReference type="ARBA" id="ARBA00012528"/>
    </source>
</evidence>
<dbReference type="NCBIfam" id="TIGR00254">
    <property type="entry name" value="GGDEF"/>
    <property type="match status" value="1"/>
</dbReference>
<dbReference type="RefSeq" id="WP_152307387.1">
    <property type="nucleotide sequence ID" value="NZ_CP043617.1"/>
</dbReference>
<sequence length="478" mass="55492">MDLKLKIITMIAALLLGVSIIGSIINYKKDIDSTQAQLKNISLPLSVDNIYTEVQHRMIKPLIVSSLMANDTFLRDWLIDGEKDISSVQKYLKEIQAKYGAFTSFLVSDKTKNYYHSKGLIDTINEKNVADDWYFKFINSKNLYEVNLDVNKNFSDSLIMFINYKVKDYKEKLLAVTGVGIKLVNIESMLESFKKRYKYDVYFVNKEGEIILHTKEFDKRGNISSIEELNKLQSSIKENKQNKYEYTYKDNNYLLQTKYIKELHLYLFVEVNKQEYMNDLNEMFYLNLLISIVVTLLTILIIIHFINIYQNRLEKIAHEDALTGLDNRRKFNDDIEAMFENFYRGNIESLTLVILDIDNFKQVNDSFGHLTGDKVLIRFAEILKESLRKSDFVARWGGEEFSILLINSSEDEAQHIAEKIRFKIKEDTVLNKLLNKSVTASFGIGKLKNNESIDAFISKVDSALYEAKSTGKDKIIYA</sequence>
<evidence type="ECO:0000256" key="6">
    <source>
        <dbReference type="ARBA" id="ARBA00023136"/>
    </source>
</evidence>
<dbReference type="SUPFAM" id="SSF55073">
    <property type="entry name" value="Nucleotide cyclase"/>
    <property type="match status" value="1"/>
</dbReference>
<dbReference type="GO" id="GO:0052621">
    <property type="term" value="F:diguanylate cyclase activity"/>
    <property type="evidence" value="ECO:0007669"/>
    <property type="project" value="UniProtKB-EC"/>
</dbReference>
<evidence type="ECO:0000313" key="11">
    <source>
        <dbReference type="Proteomes" id="UP000326944"/>
    </source>
</evidence>
<evidence type="ECO:0000256" key="8">
    <source>
        <dbReference type="SAM" id="Phobius"/>
    </source>
</evidence>
<dbReference type="Gene3D" id="3.30.450.20">
    <property type="entry name" value="PAS domain"/>
    <property type="match status" value="1"/>
</dbReference>
<evidence type="ECO:0000256" key="7">
    <source>
        <dbReference type="ARBA" id="ARBA00034247"/>
    </source>
</evidence>
<evidence type="ECO:0000256" key="3">
    <source>
        <dbReference type="ARBA" id="ARBA00022475"/>
    </source>
</evidence>
<protein>
    <recommendedName>
        <fullName evidence="2">diguanylate cyclase</fullName>
        <ecNumber evidence="2">2.7.7.65</ecNumber>
    </recommendedName>
</protein>
<name>A0A5P8P191_9BACT</name>
<dbReference type="Proteomes" id="UP000326944">
    <property type="component" value="Chromosome"/>
</dbReference>
<dbReference type="Pfam" id="PF02743">
    <property type="entry name" value="dCache_1"/>
    <property type="match status" value="1"/>
</dbReference>
<evidence type="ECO:0000313" key="10">
    <source>
        <dbReference type="EMBL" id="QFR49444.1"/>
    </source>
</evidence>
<gene>
    <name evidence="10" type="ORF">FJR48_06765</name>
</gene>
<dbReference type="SMART" id="SM00267">
    <property type="entry name" value="GGDEF"/>
    <property type="match status" value="1"/>
</dbReference>
<dbReference type="Gene3D" id="3.30.70.270">
    <property type="match status" value="1"/>
</dbReference>
<dbReference type="InterPro" id="IPR050469">
    <property type="entry name" value="Diguanylate_Cyclase"/>
</dbReference>
<keyword evidence="5 8" id="KW-1133">Transmembrane helix</keyword>
<keyword evidence="6 8" id="KW-0472">Membrane</keyword>
<organism evidence="10 11">
    <name type="scientific">Sulfurimonas lithotrophica</name>
    <dbReference type="NCBI Taxonomy" id="2590022"/>
    <lineage>
        <taxon>Bacteria</taxon>
        <taxon>Pseudomonadati</taxon>
        <taxon>Campylobacterota</taxon>
        <taxon>Epsilonproteobacteria</taxon>
        <taxon>Campylobacterales</taxon>
        <taxon>Sulfurimonadaceae</taxon>
        <taxon>Sulfurimonas</taxon>
    </lineage>
</organism>
<feature type="domain" description="GGDEF" evidence="9">
    <location>
        <begin position="348"/>
        <end position="478"/>
    </location>
</feature>
<proteinExistence type="predicted"/>
<comment type="subcellular location">
    <subcellularLocation>
        <location evidence="1">Cell membrane</location>
        <topology evidence="1">Multi-pass membrane protein</topology>
    </subcellularLocation>
</comment>
<comment type="catalytic activity">
    <reaction evidence="7">
        <text>2 GTP = 3',3'-c-di-GMP + 2 diphosphate</text>
        <dbReference type="Rhea" id="RHEA:24898"/>
        <dbReference type="ChEBI" id="CHEBI:33019"/>
        <dbReference type="ChEBI" id="CHEBI:37565"/>
        <dbReference type="ChEBI" id="CHEBI:58805"/>
        <dbReference type="EC" id="2.7.7.65"/>
    </reaction>
</comment>
<dbReference type="KEGG" id="sulg:FJR48_06765"/>